<dbReference type="AlphaFoldDB" id="W9VX49"/>
<dbReference type="OrthoDB" id="1933717at2759"/>
<dbReference type="STRING" id="1182544.W9VX49"/>
<evidence type="ECO:0000256" key="2">
    <source>
        <dbReference type="ARBA" id="ARBA00023002"/>
    </source>
</evidence>
<reference evidence="3 4" key="1">
    <citation type="submission" date="2013-03" db="EMBL/GenBank/DDBJ databases">
        <title>The Genome Sequence of Cladophialophora yegresii CBS 114405.</title>
        <authorList>
            <consortium name="The Broad Institute Genomics Platform"/>
            <person name="Cuomo C."/>
            <person name="de Hoog S."/>
            <person name="Gorbushina A."/>
            <person name="Walker B."/>
            <person name="Young S.K."/>
            <person name="Zeng Q."/>
            <person name="Gargeya S."/>
            <person name="Fitzgerald M."/>
            <person name="Haas B."/>
            <person name="Abouelleil A."/>
            <person name="Allen A.W."/>
            <person name="Alvarado L."/>
            <person name="Arachchi H.M."/>
            <person name="Berlin A.M."/>
            <person name="Chapman S.B."/>
            <person name="Gainer-Dewar J."/>
            <person name="Goldberg J."/>
            <person name="Griggs A."/>
            <person name="Gujja S."/>
            <person name="Hansen M."/>
            <person name="Howarth C."/>
            <person name="Imamovic A."/>
            <person name="Ireland A."/>
            <person name="Larimer J."/>
            <person name="McCowan C."/>
            <person name="Murphy C."/>
            <person name="Pearson M."/>
            <person name="Poon T.W."/>
            <person name="Priest M."/>
            <person name="Roberts A."/>
            <person name="Saif S."/>
            <person name="Shea T."/>
            <person name="Sisk P."/>
            <person name="Sykes S."/>
            <person name="Wortman J."/>
            <person name="Nusbaum C."/>
            <person name="Birren B."/>
        </authorList>
    </citation>
    <scope>NUCLEOTIDE SEQUENCE [LARGE SCALE GENOMIC DNA]</scope>
    <source>
        <strain evidence="3 4">CBS 114405</strain>
    </source>
</reference>
<evidence type="ECO:0008006" key="5">
    <source>
        <dbReference type="Google" id="ProtNLM"/>
    </source>
</evidence>
<dbReference type="PANTHER" id="PTHR43008:SF4">
    <property type="entry name" value="CHAIN DEHYDROGENASE, PUTATIVE (AFU_ORTHOLOGUE AFUA_4G08710)-RELATED"/>
    <property type="match status" value="1"/>
</dbReference>
<gene>
    <name evidence="3" type="ORF">A1O7_07150</name>
</gene>
<name>W9VX49_9EURO</name>
<dbReference type="EMBL" id="AMGW01000005">
    <property type="protein sequence ID" value="EXJ56806.1"/>
    <property type="molecule type" value="Genomic_DNA"/>
</dbReference>
<dbReference type="Gene3D" id="3.40.50.720">
    <property type="entry name" value="NAD(P)-binding Rossmann-like Domain"/>
    <property type="match status" value="1"/>
</dbReference>
<dbReference type="CDD" id="cd05233">
    <property type="entry name" value="SDR_c"/>
    <property type="match status" value="1"/>
</dbReference>
<organism evidence="3 4">
    <name type="scientific">Cladophialophora yegresii CBS 114405</name>
    <dbReference type="NCBI Taxonomy" id="1182544"/>
    <lineage>
        <taxon>Eukaryota</taxon>
        <taxon>Fungi</taxon>
        <taxon>Dikarya</taxon>
        <taxon>Ascomycota</taxon>
        <taxon>Pezizomycotina</taxon>
        <taxon>Eurotiomycetes</taxon>
        <taxon>Chaetothyriomycetidae</taxon>
        <taxon>Chaetothyriales</taxon>
        <taxon>Herpotrichiellaceae</taxon>
        <taxon>Cladophialophora</taxon>
    </lineage>
</organism>
<proteinExistence type="inferred from homology"/>
<keyword evidence="4" id="KW-1185">Reference proteome</keyword>
<dbReference type="InterPro" id="IPR002347">
    <property type="entry name" value="SDR_fam"/>
</dbReference>
<dbReference type="RefSeq" id="XP_007759340.1">
    <property type="nucleotide sequence ID" value="XM_007761150.1"/>
</dbReference>
<dbReference type="GO" id="GO:0016616">
    <property type="term" value="F:oxidoreductase activity, acting on the CH-OH group of donors, NAD or NADP as acceptor"/>
    <property type="evidence" value="ECO:0007669"/>
    <property type="project" value="UniProtKB-ARBA"/>
</dbReference>
<dbReference type="Pfam" id="PF00106">
    <property type="entry name" value="adh_short"/>
    <property type="match status" value="1"/>
</dbReference>
<dbReference type="GO" id="GO:0050664">
    <property type="term" value="F:oxidoreductase activity, acting on NAD(P)H, oxygen as acceptor"/>
    <property type="evidence" value="ECO:0007669"/>
    <property type="project" value="TreeGrafter"/>
</dbReference>
<dbReference type="PANTHER" id="PTHR43008">
    <property type="entry name" value="BENZIL REDUCTASE"/>
    <property type="match status" value="1"/>
</dbReference>
<evidence type="ECO:0000313" key="4">
    <source>
        <dbReference type="Proteomes" id="UP000019473"/>
    </source>
</evidence>
<accession>W9VX49</accession>
<evidence type="ECO:0000256" key="1">
    <source>
        <dbReference type="ARBA" id="ARBA00006484"/>
    </source>
</evidence>
<keyword evidence="2" id="KW-0560">Oxidoreductase</keyword>
<dbReference type="GeneID" id="19181725"/>
<dbReference type="InterPro" id="IPR036291">
    <property type="entry name" value="NAD(P)-bd_dom_sf"/>
</dbReference>
<dbReference type="VEuPathDB" id="FungiDB:A1O7_07150"/>
<comment type="similarity">
    <text evidence="1">Belongs to the short-chain dehydrogenases/reductases (SDR) family.</text>
</comment>
<comment type="caution">
    <text evidence="3">The sequence shown here is derived from an EMBL/GenBank/DDBJ whole genome shotgun (WGS) entry which is preliminary data.</text>
</comment>
<dbReference type="Proteomes" id="UP000019473">
    <property type="component" value="Unassembled WGS sequence"/>
</dbReference>
<dbReference type="eggNOG" id="KOG1205">
    <property type="taxonomic scope" value="Eukaryota"/>
</dbReference>
<sequence length="142" mass="14879">MKLPEQWATPPFPAPVKSWHADAYPAIDPSRPELSLKGRSVVVSGGGGTIGFATVRALGTAGAGHLGIARRTPKTLNETTSKLKGQDPGTKPVAVTGDISSFSSLEYAFKQIRQQADNPVDILVHNDGHLASLGPIASTEPE</sequence>
<dbReference type="HOGENOM" id="CLU_1643597_0_0_1"/>
<dbReference type="SUPFAM" id="SSF51735">
    <property type="entry name" value="NAD(P)-binding Rossmann-fold domains"/>
    <property type="match status" value="1"/>
</dbReference>
<evidence type="ECO:0000313" key="3">
    <source>
        <dbReference type="EMBL" id="EXJ56806.1"/>
    </source>
</evidence>
<protein>
    <recommendedName>
        <fullName evidence="5">Ketoreductase (KR) domain-containing protein</fullName>
    </recommendedName>
</protein>